<evidence type="ECO:0000313" key="2">
    <source>
        <dbReference type="EMBL" id="KAK4084080.1"/>
    </source>
</evidence>
<reference evidence="2 3" key="1">
    <citation type="journal article" date="2024" name="Microbiol. Resour. Announc.">
        <title>Genome annotations for the ascomycete fungi Trichoderma harzianum, Trichoderma aggressivum, and Purpureocillium lilacinum.</title>
        <authorList>
            <person name="Beijen E.P.W."/>
            <person name="Ohm R.A."/>
        </authorList>
    </citation>
    <scope>NUCLEOTIDE SEQUENCE [LARGE SCALE GENOMIC DNA]</scope>
    <source>
        <strain evidence="2 3">CBS 150709</strain>
    </source>
</reference>
<evidence type="ECO:0000313" key="3">
    <source>
        <dbReference type="Proteomes" id="UP001287286"/>
    </source>
</evidence>
<organism evidence="2 3">
    <name type="scientific">Purpureocillium lilacinum</name>
    <name type="common">Paecilomyces lilacinus</name>
    <dbReference type="NCBI Taxonomy" id="33203"/>
    <lineage>
        <taxon>Eukaryota</taxon>
        <taxon>Fungi</taxon>
        <taxon>Dikarya</taxon>
        <taxon>Ascomycota</taxon>
        <taxon>Pezizomycotina</taxon>
        <taxon>Sordariomycetes</taxon>
        <taxon>Hypocreomycetidae</taxon>
        <taxon>Hypocreales</taxon>
        <taxon>Ophiocordycipitaceae</taxon>
        <taxon>Purpureocillium</taxon>
    </lineage>
</organism>
<name>A0ABR0BMP1_PURLI</name>
<feature type="compositionally biased region" description="Acidic residues" evidence="1">
    <location>
        <begin position="16"/>
        <end position="37"/>
    </location>
</feature>
<comment type="caution">
    <text evidence="2">The sequence shown here is derived from an EMBL/GenBank/DDBJ whole genome shotgun (WGS) entry which is preliminary data.</text>
</comment>
<feature type="region of interest" description="Disordered" evidence="1">
    <location>
        <begin position="1"/>
        <end position="75"/>
    </location>
</feature>
<proteinExistence type="predicted"/>
<protein>
    <submittedName>
        <fullName evidence="2">Uncharacterized protein</fullName>
    </submittedName>
</protein>
<keyword evidence="3" id="KW-1185">Reference proteome</keyword>
<evidence type="ECO:0000256" key="1">
    <source>
        <dbReference type="SAM" id="MobiDB-lite"/>
    </source>
</evidence>
<sequence length="103" mass="11930">MNTLTSDESDYHNGDYDDEEDDEEDKDDDEEDKDKDDEDKNKDYEDQDEDKDYEDNKDDDMFGSQGEIKAPSDLDSRLQRCLGDAKSFCSEFCLRNGTGLLKC</sequence>
<dbReference type="EMBL" id="JAWRVI010000053">
    <property type="protein sequence ID" value="KAK4084080.1"/>
    <property type="molecule type" value="Genomic_DNA"/>
</dbReference>
<dbReference type="Proteomes" id="UP001287286">
    <property type="component" value="Unassembled WGS sequence"/>
</dbReference>
<feature type="compositionally biased region" description="Acidic residues" evidence="1">
    <location>
        <begin position="45"/>
        <end position="58"/>
    </location>
</feature>
<gene>
    <name evidence="2" type="ORF">Purlil1_10424</name>
</gene>
<accession>A0ABR0BMP1</accession>